<dbReference type="OrthoDB" id="6470993at2759"/>
<comment type="caution">
    <text evidence="3">The sequence shown here is derived from an EMBL/GenBank/DDBJ whole genome shotgun (WGS) entry which is preliminary data.</text>
</comment>
<protein>
    <recommendedName>
        <fullName evidence="2">Retroviral polymerase SH3-like domain-containing protein</fullName>
    </recommendedName>
</protein>
<evidence type="ECO:0000256" key="1">
    <source>
        <dbReference type="SAM" id="MobiDB-lite"/>
    </source>
</evidence>
<dbReference type="Gene3D" id="3.30.890.10">
    <property type="entry name" value="Methyl-cpg-binding Protein 2, Chain A"/>
    <property type="match status" value="1"/>
</dbReference>
<accession>A0A4Y2H9I6</accession>
<name>A0A4Y2H9I6_ARAVE</name>
<dbReference type="InterPro" id="IPR057670">
    <property type="entry name" value="SH3_retrovirus"/>
</dbReference>
<dbReference type="EMBL" id="BGPR01001791">
    <property type="protein sequence ID" value="GBM61941.1"/>
    <property type="molecule type" value="Genomic_DNA"/>
</dbReference>
<dbReference type="Proteomes" id="UP000499080">
    <property type="component" value="Unassembled WGS sequence"/>
</dbReference>
<proteinExistence type="predicted"/>
<feature type="domain" description="Retroviral polymerase SH3-like" evidence="2">
    <location>
        <begin position="2"/>
        <end position="39"/>
    </location>
</feature>
<evidence type="ECO:0000313" key="4">
    <source>
        <dbReference type="Proteomes" id="UP000499080"/>
    </source>
</evidence>
<dbReference type="AlphaFoldDB" id="A0A4Y2H9I6"/>
<dbReference type="Pfam" id="PF25597">
    <property type="entry name" value="SH3_retrovirus"/>
    <property type="match status" value="1"/>
</dbReference>
<keyword evidence="4" id="KW-1185">Reference proteome</keyword>
<organism evidence="3 4">
    <name type="scientific">Araneus ventricosus</name>
    <name type="common">Orbweaver spider</name>
    <name type="synonym">Epeira ventricosa</name>
    <dbReference type="NCBI Taxonomy" id="182803"/>
    <lineage>
        <taxon>Eukaryota</taxon>
        <taxon>Metazoa</taxon>
        <taxon>Ecdysozoa</taxon>
        <taxon>Arthropoda</taxon>
        <taxon>Chelicerata</taxon>
        <taxon>Arachnida</taxon>
        <taxon>Araneae</taxon>
        <taxon>Araneomorphae</taxon>
        <taxon>Entelegynae</taxon>
        <taxon>Araneoidea</taxon>
        <taxon>Araneidae</taxon>
        <taxon>Araneus</taxon>
    </lineage>
</organism>
<sequence length="160" mass="18758">MMVGYALQTKGYRICLPVELRIIETINVSFGNKMYKEDNDRSRIEVDPKIKGIFSYTSPQTPEYEESDTSSLDSSSEKESFPVSKVSISTISTQTELEQYHTDREQTDDEIEGLSGFYWIRKAETRKNADRIDIYYYFLVQKIRLRSINEVKKYCEDNEL</sequence>
<reference evidence="3 4" key="1">
    <citation type="journal article" date="2019" name="Sci. Rep.">
        <title>Orb-weaving spider Araneus ventricosus genome elucidates the spidroin gene catalogue.</title>
        <authorList>
            <person name="Kono N."/>
            <person name="Nakamura H."/>
            <person name="Ohtoshi R."/>
            <person name="Moran D.A.P."/>
            <person name="Shinohara A."/>
            <person name="Yoshida Y."/>
            <person name="Fujiwara M."/>
            <person name="Mori M."/>
            <person name="Tomita M."/>
            <person name="Arakawa K."/>
        </authorList>
    </citation>
    <scope>NUCLEOTIDE SEQUENCE [LARGE SCALE GENOMIC DNA]</scope>
</reference>
<evidence type="ECO:0000259" key="2">
    <source>
        <dbReference type="Pfam" id="PF25597"/>
    </source>
</evidence>
<feature type="region of interest" description="Disordered" evidence="1">
    <location>
        <begin position="54"/>
        <end position="83"/>
    </location>
</feature>
<gene>
    <name evidence="3" type="ORF">AVEN_272805_1</name>
</gene>
<evidence type="ECO:0000313" key="3">
    <source>
        <dbReference type="EMBL" id="GBM61941.1"/>
    </source>
</evidence>